<dbReference type="GeneID" id="71569958"/>
<dbReference type="PATRIC" id="fig|867902.3.peg.1852"/>
<organism evidence="1 2">
    <name type="scientific">Ornithobacterium rhinotracheale (strain ATCC 51463 / DSM 15997 / CCUG 23171 / CIP 104009 / LMG 9086)</name>
    <dbReference type="NCBI Taxonomy" id="867902"/>
    <lineage>
        <taxon>Bacteria</taxon>
        <taxon>Pseudomonadati</taxon>
        <taxon>Bacteroidota</taxon>
        <taxon>Flavobacteriia</taxon>
        <taxon>Flavobacteriales</taxon>
        <taxon>Weeksellaceae</taxon>
        <taxon>Ornithobacterium</taxon>
    </lineage>
</organism>
<dbReference type="KEGG" id="orh:Ornrh_1909"/>
<dbReference type="SUPFAM" id="SSF111364">
    <property type="entry name" value="Tsx-like channel"/>
    <property type="match status" value="1"/>
</dbReference>
<evidence type="ECO:0000313" key="2">
    <source>
        <dbReference type="Proteomes" id="UP000006051"/>
    </source>
</evidence>
<gene>
    <name evidence="1" type="ordered locus">Ornrh_1909</name>
</gene>
<dbReference type="GeneID" id="97258509"/>
<dbReference type="Gene3D" id="2.40.230.20">
    <property type="entry name" value="Nucleoside-specific channel-forming protein, Tsx-like"/>
    <property type="match status" value="1"/>
</dbReference>
<evidence type="ECO:0000313" key="1">
    <source>
        <dbReference type="EMBL" id="AFL98054.1"/>
    </source>
</evidence>
<sequence length="227" mass="26128">MDRKILLLFLVIMGIKANAQELQLHYDFGKDRDYLTGTFEIFKPDRLGSTFMFTDIDFNRPDGASLVYFEIARKFNIKNKAIDGLNFHIEYNDGFLISKGESPVGIPIKPSALTGIGFPVKIGNFTLHTSYLYKWIKDSNGLDGQFTAVWFQNFAQNKITFRGFLDVWSSPLTPDKDLKYAIFITEPQLLYNLNEHFSVGTEIEISKNFVPSRDFRVNPTVMVRWVL</sequence>
<dbReference type="RefSeq" id="WP_014791576.1">
    <property type="nucleotide sequence ID" value="NC_018016.1"/>
</dbReference>
<dbReference type="GO" id="GO:0009279">
    <property type="term" value="C:cell outer membrane"/>
    <property type="evidence" value="ECO:0007669"/>
    <property type="project" value="InterPro"/>
</dbReference>
<protein>
    <recommendedName>
        <fullName evidence="3">DUF5020 family protein</fullName>
    </recommendedName>
</protein>
<reference evidence="1 2" key="1">
    <citation type="submission" date="2012-06" db="EMBL/GenBank/DDBJ databases">
        <title>The complete genome of Ornithobacterium rhinotracheale DSM 15997.</title>
        <authorList>
            <consortium name="US DOE Joint Genome Institute (JGI-PGF)"/>
            <person name="Lucas S."/>
            <person name="Copeland A."/>
            <person name="Lapidus A."/>
            <person name="Goodwin L."/>
            <person name="Pitluck S."/>
            <person name="Peters L."/>
            <person name="Mikhailova N."/>
            <person name="Teshima H."/>
            <person name="Kyrpides N."/>
            <person name="Mavromatis K."/>
            <person name="Pagani I."/>
            <person name="Ivanova N."/>
            <person name="Ovchinnikova G."/>
            <person name="Zeytun A."/>
            <person name="Detter J.C."/>
            <person name="Han C."/>
            <person name="Land M."/>
            <person name="Hauser L."/>
            <person name="Markowitz V."/>
            <person name="Cheng J.-F."/>
            <person name="Hugenholtz P."/>
            <person name="Woyke T."/>
            <person name="Wu D."/>
            <person name="Lang E."/>
            <person name="Kopitz M."/>
            <person name="Brambilla E."/>
            <person name="Klenk H.-P."/>
            <person name="Eisen J.A."/>
        </authorList>
    </citation>
    <scope>NUCLEOTIDE SEQUENCE [LARGE SCALE GENOMIC DNA]</scope>
    <source>
        <strain evidence="2">ATCC 51463 / DSM 15997 / CCUG 23171 / LMG 9086</strain>
    </source>
</reference>
<keyword evidence="2" id="KW-1185">Reference proteome</keyword>
<name>I4A270_ORNRL</name>
<dbReference type="Pfam" id="PF16412">
    <property type="entry name" value="DUF5020"/>
    <property type="match status" value="1"/>
</dbReference>
<dbReference type="Proteomes" id="UP000006051">
    <property type="component" value="Chromosome"/>
</dbReference>
<dbReference type="AlphaFoldDB" id="I4A270"/>
<dbReference type="STRING" id="867902.Ornrh_1909"/>
<proteinExistence type="predicted"/>
<dbReference type="eggNOG" id="ENOG502ZBNA">
    <property type="taxonomic scope" value="Bacteria"/>
</dbReference>
<dbReference type="EMBL" id="CP003283">
    <property type="protein sequence ID" value="AFL98054.1"/>
    <property type="molecule type" value="Genomic_DNA"/>
</dbReference>
<accession>I4A270</accession>
<dbReference type="InterPro" id="IPR036777">
    <property type="entry name" value="Channel_Tsx-like_sf"/>
</dbReference>
<evidence type="ECO:0008006" key="3">
    <source>
        <dbReference type="Google" id="ProtNLM"/>
    </source>
</evidence>
<dbReference type="HOGENOM" id="CLU_1128273_0_0_10"/>